<feature type="region of interest" description="Disordered" evidence="1">
    <location>
        <begin position="408"/>
        <end position="437"/>
    </location>
</feature>
<evidence type="ECO:0000313" key="4">
    <source>
        <dbReference type="Proteomes" id="UP001164746"/>
    </source>
</evidence>
<dbReference type="Gene3D" id="3.40.50.11980">
    <property type="match status" value="1"/>
</dbReference>
<feature type="non-terminal residue" evidence="3">
    <location>
        <position position="757"/>
    </location>
</feature>
<feature type="domain" description="RNase NYN" evidence="2">
    <location>
        <begin position="593"/>
        <end position="748"/>
    </location>
</feature>
<feature type="compositionally biased region" description="Polar residues" evidence="1">
    <location>
        <begin position="345"/>
        <end position="365"/>
    </location>
</feature>
<dbReference type="InterPro" id="IPR021869">
    <property type="entry name" value="RNase_Zc3h12_NYN"/>
</dbReference>
<reference evidence="3" key="1">
    <citation type="submission" date="2022-11" db="EMBL/GenBank/DDBJ databases">
        <title>Centuries of genome instability and evolution in soft-shell clam transmissible cancer (bioRxiv).</title>
        <authorList>
            <person name="Hart S.F.M."/>
            <person name="Yonemitsu M.A."/>
            <person name="Giersch R.M."/>
            <person name="Beal B.F."/>
            <person name="Arriagada G."/>
            <person name="Davis B.W."/>
            <person name="Ostrander E.A."/>
            <person name="Goff S.P."/>
            <person name="Metzger M.J."/>
        </authorList>
    </citation>
    <scope>NUCLEOTIDE SEQUENCE</scope>
    <source>
        <strain evidence="3">MELC-2E11</strain>
        <tissue evidence="3">Siphon/mantle</tissue>
    </source>
</reference>
<organism evidence="3 4">
    <name type="scientific">Mya arenaria</name>
    <name type="common">Soft-shell clam</name>
    <dbReference type="NCBI Taxonomy" id="6604"/>
    <lineage>
        <taxon>Eukaryota</taxon>
        <taxon>Metazoa</taxon>
        <taxon>Spiralia</taxon>
        <taxon>Lophotrochozoa</taxon>
        <taxon>Mollusca</taxon>
        <taxon>Bivalvia</taxon>
        <taxon>Autobranchia</taxon>
        <taxon>Heteroconchia</taxon>
        <taxon>Euheterodonta</taxon>
        <taxon>Imparidentia</taxon>
        <taxon>Neoheterodontei</taxon>
        <taxon>Myida</taxon>
        <taxon>Myoidea</taxon>
        <taxon>Myidae</taxon>
        <taxon>Mya</taxon>
    </lineage>
</organism>
<protein>
    <submittedName>
        <fullName evidence="3">ZC12A-like protein</fullName>
    </submittedName>
</protein>
<feature type="compositionally biased region" description="Basic residues" evidence="1">
    <location>
        <begin position="417"/>
        <end position="429"/>
    </location>
</feature>
<gene>
    <name evidence="3" type="ORF">MAR_027106</name>
</gene>
<feature type="non-terminal residue" evidence="3">
    <location>
        <position position="1"/>
    </location>
</feature>
<dbReference type="Pfam" id="PF11977">
    <property type="entry name" value="RNase_Zc3h12a"/>
    <property type="match status" value="1"/>
</dbReference>
<keyword evidence="4" id="KW-1185">Reference proteome</keyword>
<evidence type="ECO:0000259" key="2">
    <source>
        <dbReference type="Pfam" id="PF11977"/>
    </source>
</evidence>
<feature type="region of interest" description="Disordered" evidence="1">
    <location>
        <begin position="464"/>
        <end position="564"/>
    </location>
</feature>
<evidence type="ECO:0000256" key="1">
    <source>
        <dbReference type="SAM" id="MobiDB-lite"/>
    </source>
</evidence>
<evidence type="ECO:0000313" key="3">
    <source>
        <dbReference type="EMBL" id="WAR12926.1"/>
    </source>
</evidence>
<dbReference type="EMBL" id="CP111019">
    <property type="protein sequence ID" value="WAR12926.1"/>
    <property type="molecule type" value="Genomic_DNA"/>
</dbReference>
<feature type="region of interest" description="Disordered" evidence="1">
    <location>
        <begin position="345"/>
        <end position="367"/>
    </location>
</feature>
<sequence>NYIQAICNPGERKVVEFPQSALKELTDPQTLEYIEAKTNAFIRPLEKIAEFEISGTELAVTLALSEIEELAGSAVKERSGEVTDEQTDGGVIEISPLKGNTKKRLSDQLQRALSNHSDGICSVDDYKETSAAVQRVLVNCLEDEDNDIDDDDLFSDGKDGGKDFSQTFQVKIYDDEPDSSESFKTCDEYDIKPTTDVLEISRKLGSTSLSKSQKSETPDIKPTTDVLEISRKLGSTSLSKSQKSETPDTAKADQALNEQQEYLRSFGLNLGFNDQDVNHALNMIDEKTRPSDFFDLLNIVKQQTGNDSTVADNTNHELDTSGDDVIIEGETIEYFTKEKSTEEVSNTVKGASAADSSKSEQTTLPETYKERLMMDFFQEDDTCDIEELKRRNAERQKLLKLNFEKQGQAENQIESKGKKKRRGKQKKNKQQSSSGECAPMAVCENSTFSNDMEQTCRLRIWSDDDSGKITGENNASELDEFRTPNNRKNRSQSAGNQQQEQQMSLQYGKGRGQNPQGWHSSQNTPNKPTQRGNSYSEVAQGNKRYGSPGRAQFGSPGKGQRQYQKPMQVVNPVNVVGQARVEAPQGVVKPAELRYIVIDGSNVAMTHGNGKEFSCKGIQVCVDYFKQRGHQKITVFVPNWRNCHPSPENMIVDQHILKELKEDGTMVFTPSRRIGRKLVAAYDDRFVVELAEAEDAIIVSNDQYRDLMTEKATWKTIIETRLLMYSFVRDRFMPPNDPLGRDGPCLDQFLTVTQDTP</sequence>
<dbReference type="PANTHER" id="PTHR12876">
    <property type="entry name" value="N4BP1-RELATED"/>
    <property type="match status" value="1"/>
</dbReference>
<feature type="compositionally biased region" description="Polar residues" evidence="1">
    <location>
        <begin position="513"/>
        <end position="539"/>
    </location>
</feature>
<proteinExistence type="predicted"/>
<name>A0ABY7F0N1_MYAAR</name>
<dbReference type="Proteomes" id="UP001164746">
    <property type="component" value="Chromosome 8"/>
</dbReference>
<accession>A0ABY7F0N1</accession>
<dbReference type="PANTHER" id="PTHR12876:SF35">
    <property type="entry name" value="LD08718P-RELATED"/>
    <property type="match status" value="1"/>
</dbReference>
<dbReference type="InterPro" id="IPR051101">
    <property type="entry name" value="ZC3H12/N4BP1_RNase_Reg"/>
</dbReference>